<feature type="transmembrane region" description="Helical" evidence="7">
    <location>
        <begin position="175"/>
        <end position="200"/>
    </location>
</feature>
<dbReference type="InterPro" id="IPR052049">
    <property type="entry name" value="Electron_transfer_protein"/>
</dbReference>
<keyword evidence="6 7" id="KW-0472">Membrane</keyword>
<dbReference type="Proteomes" id="UP000253805">
    <property type="component" value="Unassembled WGS sequence"/>
</dbReference>
<name>A0A369NY07_9ACTN</name>
<dbReference type="Pfam" id="PF03916">
    <property type="entry name" value="NrfD"/>
    <property type="match status" value="1"/>
</dbReference>
<feature type="transmembrane region" description="Helical" evidence="7">
    <location>
        <begin position="105"/>
        <end position="127"/>
    </location>
</feature>
<dbReference type="AlphaFoldDB" id="A0A369NY07"/>
<sequence length="333" mass="33860">MSRARGGVVFSELVVAYLFLGGTGAGALLIAAVLMLLADERAVSRGVVVRFRDNGSAAYRRLFVPILVASLVVLVLGALCLAADVGRLDRILLLAVSSPSNYLVVGFWALLLCGTLAAAMLLVWLGVPSVSLPLFRALAVLLAAVSFVAVIYTGLLLSGMPSVPLWFGPWLPGLFAISALSCGVALVGMVAVFSGMATVFGRTMRQVVRADMVLLALEAVVVALWLGAAWLEHGGSASSGATPTDAAALASVASVLNGACSLPFWGGLVLVGLVAPFAIEAVLARCNASKDVAEASLASRALLASAGCVLVGGACLRAVVVAAGMLPVVSVPF</sequence>
<organism evidence="8 9">
    <name type="scientific">Adlercreutzia equolifaciens subsp. celatus</name>
    <dbReference type="NCBI Taxonomy" id="394340"/>
    <lineage>
        <taxon>Bacteria</taxon>
        <taxon>Bacillati</taxon>
        <taxon>Actinomycetota</taxon>
        <taxon>Coriobacteriia</taxon>
        <taxon>Eggerthellales</taxon>
        <taxon>Eggerthellaceae</taxon>
        <taxon>Adlercreutzia</taxon>
    </lineage>
</organism>
<evidence type="ECO:0000256" key="5">
    <source>
        <dbReference type="ARBA" id="ARBA00022989"/>
    </source>
</evidence>
<feature type="transmembrane region" description="Helical" evidence="7">
    <location>
        <begin position="59"/>
        <end position="85"/>
    </location>
</feature>
<evidence type="ECO:0000256" key="3">
    <source>
        <dbReference type="ARBA" id="ARBA00022475"/>
    </source>
</evidence>
<dbReference type="GO" id="GO:0005886">
    <property type="term" value="C:plasma membrane"/>
    <property type="evidence" value="ECO:0007669"/>
    <property type="project" value="UniProtKB-SubCell"/>
</dbReference>
<evidence type="ECO:0000256" key="7">
    <source>
        <dbReference type="SAM" id="Phobius"/>
    </source>
</evidence>
<keyword evidence="4 7" id="KW-0812">Transmembrane</keyword>
<gene>
    <name evidence="8" type="ORF">C1850_07120</name>
</gene>
<comment type="similarity">
    <text evidence="2">Belongs to the NrfD family.</text>
</comment>
<dbReference type="Gene3D" id="1.20.1630.10">
    <property type="entry name" value="Formate dehydrogenase/DMSO reductase domain"/>
    <property type="match status" value="1"/>
</dbReference>
<keyword evidence="3" id="KW-1003">Cell membrane</keyword>
<evidence type="ECO:0000256" key="2">
    <source>
        <dbReference type="ARBA" id="ARBA00008929"/>
    </source>
</evidence>
<comment type="caution">
    <text evidence="8">The sequence shown here is derived from an EMBL/GenBank/DDBJ whole genome shotgun (WGS) entry which is preliminary data.</text>
</comment>
<feature type="transmembrane region" description="Helical" evidence="7">
    <location>
        <begin position="134"/>
        <end position="155"/>
    </location>
</feature>
<accession>A0A369NY07</accession>
<evidence type="ECO:0000256" key="6">
    <source>
        <dbReference type="ARBA" id="ARBA00023136"/>
    </source>
</evidence>
<dbReference type="EMBL" id="PPUT01000016">
    <property type="protein sequence ID" value="RDC43983.1"/>
    <property type="molecule type" value="Genomic_DNA"/>
</dbReference>
<dbReference type="PANTHER" id="PTHR34856">
    <property type="entry name" value="PROTEIN NRFD"/>
    <property type="match status" value="1"/>
</dbReference>
<evidence type="ECO:0000313" key="9">
    <source>
        <dbReference type="Proteomes" id="UP000253805"/>
    </source>
</evidence>
<dbReference type="InterPro" id="IPR005614">
    <property type="entry name" value="NrfD-like"/>
</dbReference>
<dbReference type="PANTHER" id="PTHR34856:SF2">
    <property type="entry name" value="PROTEIN NRFD"/>
    <property type="match status" value="1"/>
</dbReference>
<evidence type="ECO:0000256" key="4">
    <source>
        <dbReference type="ARBA" id="ARBA00022692"/>
    </source>
</evidence>
<protein>
    <submittedName>
        <fullName evidence="8">Polysulfide reductase</fullName>
    </submittedName>
</protein>
<feature type="transmembrane region" description="Helical" evidence="7">
    <location>
        <begin position="15"/>
        <end position="38"/>
    </location>
</feature>
<evidence type="ECO:0000256" key="1">
    <source>
        <dbReference type="ARBA" id="ARBA00004651"/>
    </source>
</evidence>
<feature type="transmembrane region" description="Helical" evidence="7">
    <location>
        <begin position="303"/>
        <end position="326"/>
    </location>
</feature>
<feature type="transmembrane region" description="Helical" evidence="7">
    <location>
        <begin position="212"/>
        <end position="231"/>
    </location>
</feature>
<reference evidence="8 9" key="1">
    <citation type="journal article" date="2018" name="Elife">
        <title>Discovery and characterization of a prevalent human gut bacterial enzyme sufficient for the inactivation of a family of plant toxins.</title>
        <authorList>
            <person name="Koppel N."/>
            <person name="Bisanz J.E."/>
            <person name="Pandelia M.E."/>
            <person name="Turnbaugh P.J."/>
            <person name="Balskus E.P."/>
        </authorList>
    </citation>
    <scope>NUCLEOTIDE SEQUENCE [LARGE SCALE GENOMIC DNA]</scope>
    <source>
        <strain evidence="8 9">OB21 GAM 11</strain>
    </source>
</reference>
<comment type="subcellular location">
    <subcellularLocation>
        <location evidence="1">Cell membrane</location>
        <topology evidence="1">Multi-pass membrane protein</topology>
    </subcellularLocation>
</comment>
<evidence type="ECO:0000313" key="8">
    <source>
        <dbReference type="EMBL" id="RDC43983.1"/>
    </source>
</evidence>
<feature type="transmembrane region" description="Helical" evidence="7">
    <location>
        <begin position="264"/>
        <end position="283"/>
    </location>
</feature>
<keyword evidence="5 7" id="KW-1133">Transmembrane helix</keyword>
<proteinExistence type="inferred from homology"/>